<dbReference type="InterPro" id="IPR050329">
    <property type="entry name" value="GLI_C2H2-zinc-finger"/>
</dbReference>
<dbReference type="Proteomes" id="UP000828236">
    <property type="component" value="Unassembled WGS sequence"/>
</dbReference>
<evidence type="ECO:0000256" key="3">
    <source>
        <dbReference type="ARBA" id="ARBA00022771"/>
    </source>
</evidence>
<dbReference type="GO" id="GO:0005634">
    <property type="term" value="C:nucleus"/>
    <property type="evidence" value="ECO:0007669"/>
    <property type="project" value="UniProtKB-ARBA"/>
</dbReference>
<dbReference type="Pfam" id="PF00096">
    <property type="entry name" value="zf-C2H2"/>
    <property type="match status" value="2"/>
</dbReference>
<dbReference type="PROSITE" id="PS00028">
    <property type="entry name" value="ZINC_FINGER_C2H2_1"/>
    <property type="match status" value="5"/>
</dbReference>
<dbReference type="PANTHER" id="PTHR19818">
    <property type="entry name" value="ZINC FINGER PROTEIN ZIC AND GLI"/>
    <property type="match status" value="1"/>
</dbReference>
<keyword evidence="2" id="KW-0677">Repeat</keyword>
<sequence length="397" mass="47605">MPKVFLTKENRRLIRIMLHYRHMFLYLMKHYADEIDDLFEKDSEKDNFKTTVEYCDKWFEKITSNAEDRINQLNKLIVELIEETESSYGSHRKLMKIDLDRQIISNSKKNGNGKDKKTNSQKPMQYTCSLGCRFRSTSMKKIKNHELLVHSGEKKVHKCLYKNCGGQFKTIYDLEKHSMKIHEIFKCSFGNCVSEFDSEFYLKKHYRLKHEKESVICKECDRKFPNCTRLRKHIYLFHEYDDYHCDYDGCDFSTTLRLDLFNHKRTKHLHKKCEFDGCNSILSISGCSIHKKLHTKAKTYQCSWPDCGKCLYDSKSLKDHIRIHLNFKRYRCKWPDCGYACEQKTNMITHIRIRHFKLPHTKKRQLELNISTDSYPNPNEYIETVNEDIYMNNRGNH</sequence>
<evidence type="ECO:0000256" key="4">
    <source>
        <dbReference type="ARBA" id="ARBA00022833"/>
    </source>
</evidence>
<dbReference type="InterPro" id="IPR013087">
    <property type="entry name" value="Znf_C2H2_type"/>
</dbReference>
<dbReference type="Gene3D" id="3.30.160.60">
    <property type="entry name" value="Classic Zinc Finger"/>
    <property type="match status" value="3"/>
</dbReference>
<keyword evidence="1" id="KW-0479">Metal-binding</keyword>
<evidence type="ECO:0000256" key="5">
    <source>
        <dbReference type="PROSITE-ProRule" id="PRU00042"/>
    </source>
</evidence>
<dbReference type="GO" id="GO:0008270">
    <property type="term" value="F:zinc ion binding"/>
    <property type="evidence" value="ECO:0007669"/>
    <property type="project" value="UniProtKB-KW"/>
</dbReference>
<evidence type="ECO:0000259" key="6">
    <source>
        <dbReference type="PROSITE" id="PS50157"/>
    </source>
</evidence>
<comment type="caution">
    <text evidence="7">The sequence shown here is derived from an EMBL/GenBank/DDBJ whole genome shotgun (WGS) entry which is preliminary data.</text>
</comment>
<keyword evidence="4" id="KW-0862">Zinc</keyword>
<feature type="domain" description="C2H2-type" evidence="6">
    <location>
        <begin position="215"/>
        <end position="243"/>
    </location>
</feature>
<dbReference type="AlphaFoldDB" id="A0A9D4SIK1"/>
<dbReference type="GO" id="GO:0045944">
    <property type="term" value="P:positive regulation of transcription by RNA polymerase II"/>
    <property type="evidence" value="ECO:0007669"/>
    <property type="project" value="UniProtKB-ARBA"/>
</dbReference>
<dbReference type="EMBL" id="SDOV01000004">
    <property type="protein sequence ID" value="KAH7642535.1"/>
    <property type="molecule type" value="Genomic_DNA"/>
</dbReference>
<dbReference type="PANTHER" id="PTHR19818:SF139">
    <property type="entry name" value="PAIR-RULE PROTEIN ODD-PAIRED"/>
    <property type="match status" value="1"/>
</dbReference>
<reference evidence="7" key="1">
    <citation type="submission" date="2020-06" db="EMBL/GenBank/DDBJ databases">
        <authorList>
            <person name="Ji K."/>
            <person name="Li J."/>
        </authorList>
    </citation>
    <scope>NUCLEOTIDE SEQUENCE</scope>
    <source>
        <strain evidence="7">JKM2019</strain>
        <tissue evidence="7">Whole body</tissue>
    </source>
</reference>
<feature type="domain" description="C2H2-type" evidence="6">
    <location>
        <begin position="300"/>
        <end position="329"/>
    </location>
</feature>
<keyword evidence="3 5" id="KW-0863">Zinc-finger</keyword>
<proteinExistence type="predicted"/>
<gene>
    <name evidence="7" type="ORF">HUG17_5580</name>
</gene>
<reference evidence="7" key="2">
    <citation type="journal article" date="2021" name="World Allergy Organ. J.">
        <title>Chromosome-level assembly of Dermatophagoides farinae genome and transcriptome reveals two novel allergens Der f 37 and Der f 39.</title>
        <authorList>
            <person name="Chen J."/>
            <person name="Cai Z."/>
            <person name="Fan D."/>
            <person name="Hu J."/>
            <person name="Hou Y."/>
            <person name="He Y."/>
            <person name="Zhang Z."/>
            <person name="Zhao Z."/>
            <person name="Gao P."/>
            <person name="Hu W."/>
            <person name="Sun J."/>
            <person name="Li J."/>
            <person name="Ji K."/>
        </authorList>
    </citation>
    <scope>NUCLEOTIDE SEQUENCE</scope>
    <source>
        <strain evidence="7">JKM2019</strain>
    </source>
</reference>
<evidence type="ECO:0000256" key="2">
    <source>
        <dbReference type="ARBA" id="ARBA00022737"/>
    </source>
</evidence>
<evidence type="ECO:0000313" key="7">
    <source>
        <dbReference type="EMBL" id="KAH7642535.1"/>
    </source>
</evidence>
<dbReference type="InterPro" id="IPR036236">
    <property type="entry name" value="Znf_C2H2_sf"/>
</dbReference>
<accession>A0A9D4SIK1</accession>
<protein>
    <recommendedName>
        <fullName evidence="6">C2H2-type domain-containing protein</fullName>
    </recommendedName>
</protein>
<name>A0A9D4SIK1_DERFA</name>
<evidence type="ECO:0000256" key="1">
    <source>
        <dbReference type="ARBA" id="ARBA00022723"/>
    </source>
</evidence>
<dbReference type="PROSITE" id="PS50157">
    <property type="entry name" value="ZINC_FINGER_C2H2_2"/>
    <property type="match status" value="5"/>
</dbReference>
<feature type="domain" description="C2H2-type" evidence="6">
    <location>
        <begin position="126"/>
        <end position="155"/>
    </location>
</feature>
<dbReference type="SUPFAM" id="SSF57667">
    <property type="entry name" value="beta-beta-alpha zinc fingers"/>
    <property type="match status" value="1"/>
</dbReference>
<feature type="domain" description="C2H2-type" evidence="6">
    <location>
        <begin position="185"/>
        <end position="215"/>
    </location>
</feature>
<feature type="domain" description="C2H2-type" evidence="6">
    <location>
        <begin position="330"/>
        <end position="365"/>
    </location>
</feature>
<dbReference type="SMART" id="SM00355">
    <property type="entry name" value="ZnF_C2H2"/>
    <property type="match status" value="8"/>
</dbReference>
<dbReference type="GO" id="GO:0000978">
    <property type="term" value="F:RNA polymerase II cis-regulatory region sequence-specific DNA binding"/>
    <property type="evidence" value="ECO:0007669"/>
    <property type="project" value="TreeGrafter"/>
</dbReference>
<dbReference type="GO" id="GO:0000981">
    <property type="term" value="F:DNA-binding transcription factor activity, RNA polymerase II-specific"/>
    <property type="evidence" value="ECO:0007669"/>
    <property type="project" value="TreeGrafter"/>
</dbReference>
<organism evidence="7">
    <name type="scientific">Dermatophagoides farinae</name>
    <name type="common">American house dust mite</name>
    <dbReference type="NCBI Taxonomy" id="6954"/>
    <lineage>
        <taxon>Eukaryota</taxon>
        <taxon>Metazoa</taxon>
        <taxon>Ecdysozoa</taxon>
        <taxon>Arthropoda</taxon>
        <taxon>Chelicerata</taxon>
        <taxon>Arachnida</taxon>
        <taxon>Acari</taxon>
        <taxon>Acariformes</taxon>
        <taxon>Sarcoptiformes</taxon>
        <taxon>Astigmata</taxon>
        <taxon>Psoroptidia</taxon>
        <taxon>Analgoidea</taxon>
        <taxon>Pyroglyphidae</taxon>
        <taxon>Dermatophagoidinae</taxon>
        <taxon>Dermatophagoides</taxon>
    </lineage>
</organism>